<accession>A0A7I7SCW6</accession>
<organism evidence="1 2">
    <name type="scientific">Mycolicibacillus koreensis</name>
    <dbReference type="NCBI Taxonomy" id="1069220"/>
    <lineage>
        <taxon>Bacteria</taxon>
        <taxon>Bacillati</taxon>
        <taxon>Actinomycetota</taxon>
        <taxon>Actinomycetes</taxon>
        <taxon>Mycobacteriales</taxon>
        <taxon>Mycobacteriaceae</taxon>
        <taxon>Mycolicibacillus</taxon>
    </lineage>
</organism>
<name>A0A7I7SCW6_9MYCO</name>
<gene>
    <name evidence="1" type="ORF">B8W67_14080</name>
</gene>
<keyword evidence="2" id="KW-1185">Reference proteome</keyword>
<dbReference type="AlphaFoldDB" id="A0A7I7SCW6"/>
<dbReference type="OrthoDB" id="4638307at2"/>
<protein>
    <submittedName>
        <fullName evidence="1">Uncharacterized protein</fullName>
    </submittedName>
</protein>
<evidence type="ECO:0000313" key="2">
    <source>
        <dbReference type="Proteomes" id="UP000193577"/>
    </source>
</evidence>
<proteinExistence type="predicted"/>
<dbReference type="RefSeq" id="WP_085304573.1">
    <property type="nucleotide sequence ID" value="NZ_AP022594.1"/>
</dbReference>
<comment type="caution">
    <text evidence="1">The sequence shown here is derived from an EMBL/GenBank/DDBJ whole genome shotgun (WGS) entry which is preliminary data.</text>
</comment>
<evidence type="ECO:0000313" key="1">
    <source>
        <dbReference type="EMBL" id="OSC32842.1"/>
    </source>
</evidence>
<sequence>MEIPDSVIPPASAVVGRDYTIAFADDDWHFWDHIDQALLYRGRRSPNGRWDITSLDGEDVEWDYADDEIVVIA</sequence>
<dbReference type="Proteomes" id="UP000193577">
    <property type="component" value="Unassembled WGS sequence"/>
</dbReference>
<dbReference type="EMBL" id="NCXO01000032">
    <property type="protein sequence ID" value="OSC32842.1"/>
    <property type="molecule type" value="Genomic_DNA"/>
</dbReference>
<reference evidence="1 2" key="1">
    <citation type="submission" date="2017-04" db="EMBL/GenBank/DDBJ databases">
        <title>The new phylogeny of genus Mycobacterium.</title>
        <authorList>
            <person name="Tortoli E."/>
            <person name="Trovato A."/>
            <person name="Cirillo D.M."/>
        </authorList>
    </citation>
    <scope>NUCLEOTIDE SEQUENCE [LARGE SCALE GENOMIC DNA]</scope>
    <source>
        <strain evidence="1 2">KCTC 19819</strain>
    </source>
</reference>